<dbReference type="SUPFAM" id="SSF53448">
    <property type="entry name" value="Nucleotide-diphospho-sugar transferases"/>
    <property type="match status" value="1"/>
</dbReference>
<dbReference type="PANTHER" id="PTHR43685:SF2">
    <property type="entry name" value="GLYCOSYLTRANSFERASE 2-LIKE DOMAIN-CONTAINING PROTEIN"/>
    <property type="match status" value="1"/>
</dbReference>
<dbReference type="CDD" id="cd00761">
    <property type="entry name" value="Glyco_tranf_GTA_type"/>
    <property type="match status" value="1"/>
</dbReference>
<gene>
    <name evidence="2" type="ORF">LV85_03836</name>
</gene>
<dbReference type="Gene3D" id="3.90.550.10">
    <property type="entry name" value="Spore Coat Polysaccharide Biosynthesis Protein SpsA, Chain A"/>
    <property type="match status" value="1"/>
</dbReference>
<protein>
    <submittedName>
        <fullName evidence="2">Glycosyltransferase involved in cell wall biosynthesis</fullName>
    </submittedName>
</protein>
<reference evidence="2 3" key="1">
    <citation type="submission" date="2018-06" db="EMBL/GenBank/DDBJ databases">
        <title>Genomic Encyclopedia of Archaeal and Bacterial Type Strains, Phase II (KMG-II): from individual species to whole genera.</title>
        <authorList>
            <person name="Goeker M."/>
        </authorList>
    </citation>
    <scope>NUCLEOTIDE SEQUENCE [LARGE SCALE GENOMIC DNA]</scope>
    <source>
        <strain evidence="2 3">DSM 19830</strain>
    </source>
</reference>
<dbReference type="AlphaFoldDB" id="A0A2W7QK16"/>
<sequence length="278" mass="32466">MICFLLKLVFLKQFINVCFLISVIIPYYNARNFIVQSIESCVSHEIVSEVLVVYDGCPELNFFELREMFSDYSKVTVLAHPDFENLGAGASRNLGIVNSKYPFIAFLDSDDYFLRNRFEVFLNFIANNVSFDGIYEAGVFEDTNDLYTISNNNINSKNLLHFLIRGTYGHFCTNCIIISRKVLEKSGVFNENLILHQDSELWIRLSFYGQLMPGNLSYPVSVIRRHKNNRIWKGTTNSSRLKQWRVTWKWARHEPIGIINKLLIIRKLIKFELKSLYK</sequence>
<feature type="domain" description="Glycosyltransferase 2-like" evidence="1">
    <location>
        <begin position="22"/>
        <end position="185"/>
    </location>
</feature>
<dbReference type="GO" id="GO:0016740">
    <property type="term" value="F:transferase activity"/>
    <property type="evidence" value="ECO:0007669"/>
    <property type="project" value="UniProtKB-KW"/>
</dbReference>
<keyword evidence="2" id="KW-0808">Transferase</keyword>
<proteinExistence type="predicted"/>
<keyword evidence="3" id="KW-1185">Reference proteome</keyword>
<evidence type="ECO:0000313" key="3">
    <source>
        <dbReference type="Proteomes" id="UP000248882"/>
    </source>
</evidence>
<dbReference type="EMBL" id="QKZT01000023">
    <property type="protein sequence ID" value="PZX47646.1"/>
    <property type="molecule type" value="Genomic_DNA"/>
</dbReference>
<dbReference type="InterPro" id="IPR050834">
    <property type="entry name" value="Glycosyltransf_2"/>
</dbReference>
<dbReference type="InterPro" id="IPR029044">
    <property type="entry name" value="Nucleotide-diphossugar_trans"/>
</dbReference>
<dbReference type="Pfam" id="PF00535">
    <property type="entry name" value="Glycos_transf_2"/>
    <property type="match status" value="1"/>
</dbReference>
<evidence type="ECO:0000259" key="1">
    <source>
        <dbReference type="Pfam" id="PF00535"/>
    </source>
</evidence>
<dbReference type="InterPro" id="IPR001173">
    <property type="entry name" value="Glyco_trans_2-like"/>
</dbReference>
<comment type="caution">
    <text evidence="2">The sequence shown here is derived from an EMBL/GenBank/DDBJ whole genome shotgun (WGS) entry which is preliminary data.</text>
</comment>
<dbReference type="Proteomes" id="UP000248882">
    <property type="component" value="Unassembled WGS sequence"/>
</dbReference>
<organism evidence="2 3">
    <name type="scientific">Algoriphagus chordae</name>
    <dbReference type="NCBI Taxonomy" id="237019"/>
    <lineage>
        <taxon>Bacteria</taxon>
        <taxon>Pseudomonadati</taxon>
        <taxon>Bacteroidota</taxon>
        <taxon>Cytophagia</taxon>
        <taxon>Cytophagales</taxon>
        <taxon>Cyclobacteriaceae</taxon>
        <taxon>Algoriphagus</taxon>
    </lineage>
</organism>
<dbReference type="PANTHER" id="PTHR43685">
    <property type="entry name" value="GLYCOSYLTRANSFERASE"/>
    <property type="match status" value="1"/>
</dbReference>
<evidence type="ECO:0000313" key="2">
    <source>
        <dbReference type="EMBL" id="PZX47646.1"/>
    </source>
</evidence>
<name>A0A2W7QK16_9BACT</name>
<accession>A0A2W7QK16</accession>